<dbReference type="InterPro" id="IPR039776">
    <property type="entry name" value="Pds5"/>
</dbReference>
<gene>
    <name evidence="7" type="ORF">HID58_030849</name>
</gene>
<feature type="compositionally biased region" description="Basic and acidic residues" evidence="5">
    <location>
        <begin position="1016"/>
        <end position="1027"/>
    </location>
</feature>
<feature type="compositionally biased region" description="Basic and acidic residues" evidence="5">
    <location>
        <begin position="612"/>
        <end position="627"/>
    </location>
</feature>
<sequence>MGPLVGETELTEALLQAGKDLLRPYYSTDSIFDLLNVRILLAFSDLKVESLLLAVEQDPIAEVRNALKPSMQALVSADLLRHPDSDVRVYVVFCLTEIMRITAPEAPYNDDQMKEVFEVTVEAFGKLADASCESYKKAEAVLDTVAKVRSSLVMLDLECDELILEMFRQFLKIIRLSPDCPQTVLVSMETIMVTVIDESEEVSMDLLAILLGPVRKESLDVSPVASRLVEKVLISCASKLRPDIMDALKSTGTSLDMYSPVVSSICQSGAATTEAQIIVNPTETEAEGKISEEQVVPDDSLQEKLDLGLSPKGIRSKRTARGGARAIGDDNVKNGDGLKQVLKQGQSESTEGETESGSTRRRRKPNSLLNPEEGYSFKTSSSIKKVHEKELGAAKKASLPTKVGQTNQSVVISLSPSSKARKGSRKRSRSKMEETDLDAGSVATPASKKQIVKKDEPEEDSTKTAKEKTQKGSASKKQIVKKDEPEEKEDIMETSLEKPEDSTKTAKSSKKEKAQKGSASKKQIVKKDDAEEEEDFMETDLEKPEESTKTAKSSKKEREEKGSTKSTAKKPLAESKKEKAQKGSAKTAAKKPPAESKKEIGENGLAKTSAKKPLEKSVHSDAKKKNSEGASMESSKSKKKNSRAMTPPTKESEQTLKSHPKRKRTAREEVESNKSEHGEELVGKSVKVWWPLDKKFYDGVIKSYSSLNKKHQVLYSDGDSEELNLKKERWEIISEEKEETDLPDSTPLSDIMRRNKAKKRKTESMHVQLKSSSEVRSSKKKDLVTSSTKQGKATKDAVKGGSDEPERREEINLQFPKDCVDKEESETKRLPKESNAEAKSDGEELKSANKLTAETGNDGEEQEVEKEATAEPQTDGEERESVKVLNEAKSDGEELKTANKATAESKIEGEEQGVEKEATAEPQTNGEERESVKVPNEAKSDGEAKSNGEELKSANKSTAESETEGEEQGVEKEATAEPETDGGEGESVKEPNEEAETEVQVRDSAKEPTADTNLIEEGRSEEKETGKVENVTEEEEQKIVKELEEDTDKAEGGTIPVSG</sequence>
<feature type="compositionally biased region" description="Basic and acidic residues" evidence="5">
    <location>
        <begin position="540"/>
        <end position="563"/>
    </location>
</feature>
<feature type="compositionally biased region" description="Basic and acidic residues" evidence="5">
    <location>
        <begin position="495"/>
        <end position="515"/>
    </location>
</feature>
<feature type="compositionally biased region" description="Basic and acidic residues" evidence="5">
    <location>
        <begin position="926"/>
        <end position="953"/>
    </location>
</feature>
<keyword evidence="2" id="KW-0227">DNA damage</keyword>
<dbReference type="InterPro" id="IPR002999">
    <property type="entry name" value="Tudor"/>
</dbReference>
<feature type="compositionally biased region" description="Basic and acidic residues" evidence="5">
    <location>
        <begin position="818"/>
        <end position="847"/>
    </location>
</feature>
<keyword evidence="8" id="KW-1185">Reference proteome</keyword>
<feature type="compositionally biased region" description="Basic and acidic residues" evidence="5">
    <location>
        <begin position="592"/>
        <end position="601"/>
    </location>
</feature>
<feature type="compositionally biased region" description="Acidic residues" evidence="5">
    <location>
        <begin position="530"/>
        <end position="539"/>
    </location>
</feature>
<dbReference type="EMBL" id="JAGKQM010000008">
    <property type="protein sequence ID" value="KAH0916403.1"/>
    <property type="molecule type" value="Genomic_DNA"/>
</dbReference>
<evidence type="ECO:0000256" key="5">
    <source>
        <dbReference type="SAM" id="MobiDB-lite"/>
    </source>
</evidence>
<feature type="compositionally biased region" description="Basic residues" evidence="5">
    <location>
        <begin position="419"/>
        <end position="429"/>
    </location>
</feature>
<organism evidence="7 8">
    <name type="scientific">Brassica napus</name>
    <name type="common">Rape</name>
    <dbReference type="NCBI Taxonomy" id="3708"/>
    <lineage>
        <taxon>Eukaryota</taxon>
        <taxon>Viridiplantae</taxon>
        <taxon>Streptophyta</taxon>
        <taxon>Embryophyta</taxon>
        <taxon>Tracheophyta</taxon>
        <taxon>Spermatophyta</taxon>
        <taxon>Magnoliopsida</taxon>
        <taxon>eudicotyledons</taxon>
        <taxon>Gunneridae</taxon>
        <taxon>Pentapetalae</taxon>
        <taxon>rosids</taxon>
        <taxon>malvids</taxon>
        <taxon>Brassicales</taxon>
        <taxon>Brassicaceae</taxon>
        <taxon>Brassiceae</taxon>
        <taxon>Brassica</taxon>
    </lineage>
</organism>
<comment type="subcellular location">
    <subcellularLocation>
        <location evidence="1">Nucleus</location>
    </subcellularLocation>
</comment>
<feature type="compositionally biased region" description="Basic and acidic residues" evidence="5">
    <location>
        <begin position="452"/>
        <end position="470"/>
    </location>
</feature>
<reference evidence="7 8" key="1">
    <citation type="submission" date="2021-05" db="EMBL/GenBank/DDBJ databases">
        <title>Genome Assembly of Synthetic Allotetraploid Brassica napus Reveals Homoeologous Exchanges between Subgenomes.</title>
        <authorList>
            <person name="Davis J.T."/>
        </authorList>
    </citation>
    <scope>NUCLEOTIDE SEQUENCE [LARGE SCALE GENOMIC DNA]</scope>
    <source>
        <strain evidence="8">cv. Da-Ae</strain>
        <tissue evidence="7">Seedling</tissue>
    </source>
</reference>
<proteinExistence type="predicted"/>
<dbReference type="Pfam" id="PF20168">
    <property type="entry name" value="PDS5"/>
    <property type="match status" value="1"/>
</dbReference>
<feature type="compositionally biased region" description="Polar residues" evidence="5">
    <location>
        <begin position="403"/>
        <end position="414"/>
    </location>
</feature>
<dbReference type="CDD" id="cd20404">
    <property type="entry name" value="Tudor_Agenet_AtEML-like"/>
    <property type="match status" value="1"/>
</dbReference>
<feature type="region of interest" description="Disordered" evidence="5">
    <location>
        <begin position="394"/>
        <end position="683"/>
    </location>
</feature>
<dbReference type="PANTHER" id="PTHR12663">
    <property type="entry name" value="ANDROGEN INDUCED INHIBITOR OF PROLIFERATION AS3 / PDS5-RELATED"/>
    <property type="match status" value="1"/>
</dbReference>
<evidence type="ECO:0000256" key="2">
    <source>
        <dbReference type="ARBA" id="ARBA00022763"/>
    </source>
</evidence>
<evidence type="ECO:0000256" key="4">
    <source>
        <dbReference type="ARBA" id="ARBA00023242"/>
    </source>
</evidence>
<name>A0ABQ8CIP4_BRANA</name>
<feature type="compositionally biased region" description="Basic and acidic residues" evidence="5">
    <location>
        <begin position="879"/>
        <end position="919"/>
    </location>
</feature>
<feature type="region of interest" description="Disordered" evidence="5">
    <location>
        <begin position="309"/>
        <end position="382"/>
    </location>
</feature>
<feature type="compositionally biased region" description="Basic and acidic residues" evidence="5">
    <location>
        <begin position="571"/>
        <end position="581"/>
    </location>
</feature>
<feature type="region of interest" description="Disordered" evidence="5">
    <location>
        <begin position="733"/>
        <end position="1059"/>
    </location>
</feature>
<dbReference type="Gene3D" id="2.30.30.140">
    <property type="match status" value="1"/>
</dbReference>
<feature type="compositionally biased region" description="Basic and acidic residues" evidence="5">
    <location>
        <begin position="793"/>
        <end position="811"/>
    </location>
</feature>
<dbReference type="Proteomes" id="UP000824890">
    <property type="component" value="Unassembled WGS sequence"/>
</dbReference>
<dbReference type="PANTHER" id="PTHR12663:SF69">
    <property type="entry name" value="SISTER CHROMATID COHESION PROTEIN PDS5 HOMOLOG E"/>
    <property type="match status" value="1"/>
</dbReference>
<feature type="domain" description="Tudor" evidence="6">
    <location>
        <begin position="678"/>
        <end position="737"/>
    </location>
</feature>
<evidence type="ECO:0000256" key="3">
    <source>
        <dbReference type="ARBA" id="ARBA00023204"/>
    </source>
</evidence>
<evidence type="ECO:0000256" key="1">
    <source>
        <dbReference type="ARBA" id="ARBA00004123"/>
    </source>
</evidence>
<keyword evidence="4" id="KW-0539">Nucleus</keyword>
<comment type="caution">
    <text evidence="7">The sequence shown here is derived from an EMBL/GenBank/DDBJ whole genome shotgun (WGS) entry which is preliminary data.</text>
</comment>
<evidence type="ECO:0000259" key="6">
    <source>
        <dbReference type="SMART" id="SM00333"/>
    </source>
</evidence>
<accession>A0ABQ8CIP4</accession>
<dbReference type="SUPFAM" id="SSF63748">
    <property type="entry name" value="Tudor/PWWP/MBT"/>
    <property type="match status" value="1"/>
</dbReference>
<dbReference type="SMART" id="SM00333">
    <property type="entry name" value="TUDOR"/>
    <property type="match status" value="1"/>
</dbReference>
<protein>
    <recommendedName>
        <fullName evidence="6">Tudor domain-containing protein</fullName>
    </recommendedName>
</protein>
<feature type="compositionally biased region" description="Basic and acidic residues" evidence="5">
    <location>
        <begin position="666"/>
        <end position="682"/>
    </location>
</feature>
<evidence type="ECO:0000313" key="8">
    <source>
        <dbReference type="Proteomes" id="UP000824890"/>
    </source>
</evidence>
<feature type="compositionally biased region" description="Basic and acidic residues" evidence="5">
    <location>
        <begin position="999"/>
        <end position="1009"/>
    </location>
</feature>
<evidence type="ECO:0000313" key="7">
    <source>
        <dbReference type="EMBL" id="KAH0916403.1"/>
    </source>
</evidence>
<feature type="compositionally biased region" description="Low complexity" evidence="5">
    <location>
        <begin position="582"/>
        <end position="591"/>
    </location>
</feature>
<keyword evidence="3" id="KW-0234">DNA repair</keyword>